<dbReference type="SUPFAM" id="SSF52540">
    <property type="entry name" value="P-loop containing nucleoside triphosphate hydrolases"/>
    <property type="match status" value="1"/>
</dbReference>
<comment type="similarity">
    <text evidence="1">Belongs to the TRAFAC class TrmE-Era-EngA-EngB-Septin-like GTPase superfamily. AIG1/Toc34/Toc159-like paraseptin GTPase family. IAN subfamily.</text>
</comment>
<feature type="domain" description="AIG1-type G" evidence="5">
    <location>
        <begin position="32"/>
        <end position="230"/>
    </location>
</feature>
<keyword evidence="4" id="KW-1133">Transmembrane helix</keyword>
<dbReference type="EnsemblMetazoa" id="G12151.4">
    <property type="protein sequence ID" value="G12151.4:cds"/>
    <property type="gene ID" value="G12151"/>
</dbReference>
<dbReference type="OrthoDB" id="6149772at2759"/>
<evidence type="ECO:0000313" key="7">
    <source>
        <dbReference type="Proteomes" id="UP000005408"/>
    </source>
</evidence>
<evidence type="ECO:0000259" key="5">
    <source>
        <dbReference type="PROSITE" id="PS51720"/>
    </source>
</evidence>
<evidence type="ECO:0000256" key="4">
    <source>
        <dbReference type="SAM" id="Phobius"/>
    </source>
</evidence>
<evidence type="ECO:0000256" key="3">
    <source>
        <dbReference type="ARBA" id="ARBA00023134"/>
    </source>
</evidence>
<dbReference type="Pfam" id="PF04548">
    <property type="entry name" value="AIG1"/>
    <property type="match status" value="1"/>
</dbReference>
<dbReference type="InterPro" id="IPR027417">
    <property type="entry name" value="P-loop_NTPase"/>
</dbReference>
<protein>
    <recommendedName>
        <fullName evidence="5">AIG1-type G domain-containing protein</fullName>
    </recommendedName>
</protein>
<dbReference type="PANTHER" id="PTHR10903:SF184">
    <property type="entry name" value="GTP-BINDING PROTEIN A"/>
    <property type="match status" value="1"/>
</dbReference>
<dbReference type="InterPro" id="IPR045058">
    <property type="entry name" value="GIMA/IAN/Toc"/>
</dbReference>
<evidence type="ECO:0000256" key="2">
    <source>
        <dbReference type="ARBA" id="ARBA00022741"/>
    </source>
</evidence>
<feature type="transmembrane region" description="Helical" evidence="4">
    <location>
        <begin position="232"/>
        <end position="252"/>
    </location>
</feature>
<keyword evidence="2" id="KW-0547">Nucleotide-binding</keyword>
<dbReference type="AlphaFoldDB" id="A0A8W8I326"/>
<evidence type="ECO:0000256" key="1">
    <source>
        <dbReference type="ARBA" id="ARBA00008535"/>
    </source>
</evidence>
<dbReference type="Gene3D" id="3.40.50.300">
    <property type="entry name" value="P-loop containing nucleotide triphosphate hydrolases"/>
    <property type="match status" value="1"/>
</dbReference>
<dbReference type="PANTHER" id="PTHR10903">
    <property type="entry name" value="GTPASE, IMAP FAMILY MEMBER-RELATED"/>
    <property type="match status" value="1"/>
</dbReference>
<dbReference type="EnsemblMetazoa" id="G12151.2">
    <property type="protein sequence ID" value="G12151.2:cds"/>
    <property type="gene ID" value="G12151"/>
</dbReference>
<evidence type="ECO:0000313" key="6">
    <source>
        <dbReference type="EnsemblMetazoa" id="G12151.3:cds"/>
    </source>
</evidence>
<keyword evidence="4" id="KW-0472">Membrane</keyword>
<name>A0A8W8I326_MAGGI</name>
<keyword evidence="7" id="KW-1185">Reference proteome</keyword>
<dbReference type="InterPro" id="IPR006703">
    <property type="entry name" value="G_AIG1"/>
</dbReference>
<organism evidence="6 7">
    <name type="scientific">Magallana gigas</name>
    <name type="common">Pacific oyster</name>
    <name type="synonym">Crassostrea gigas</name>
    <dbReference type="NCBI Taxonomy" id="29159"/>
    <lineage>
        <taxon>Eukaryota</taxon>
        <taxon>Metazoa</taxon>
        <taxon>Spiralia</taxon>
        <taxon>Lophotrochozoa</taxon>
        <taxon>Mollusca</taxon>
        <taxon>Bivalvia</taxon>
        <taxon>Autobranchia</taxon>
        <taxon>Pteriomorphia</taxon>
        <taxon>Ostreida</taxon>
        <taxon>Ostreoidea</taxon>
        <taxon>Ostreidae</taxon>
        <taxon>Magallana</taxon>
    </lineage>
</organism>
<dbReference type="PROSITE" id="PS51720">
    <property type="entry name" value="G_AIG1"/>
    <property type="match status" value="1"/>
</dbReference>
<keyword evidence="3" id="KW-0342">GTP-binding</keyword>
<proteinExistence type="inferred from homology"/>
<reference evidence="6" key="1">
    <citation type="submission" date="2022-08" db="UniProtKB">
        <authorList>
            <consortium name="EnsemblMetazoa"/>
        </authorList>
    </citation>
    <scope>IDENTIFICATION</scope>
    <source>
        <strain evidence="6">05x7-T-G4-1.051#20</strain>
    </source>
</reference>
<sequence>MHYRASERHPKSDSLMEESSIELTTMKTREAASPPKVVVVGGTGHGKSSVINTVMGEDKCAVGVTWAVDKTITSEVQEVEFTGQDGRIIFIDTPSLKTLQSNARFQNLYKNGFQAIVIVYSIKAFTQSRPSVLELVNNLFGDGLKDYALVVLTFEDYLEDATLQEFLNTNKELKDFLQKTGVEAVTMCNTAEKNSPKAIEQRDSFFSHLDVILKRNVSPLSKKTPKISVRRVLCIAGVVFTVVIVISIVIHFSV</sequence>
<dbReference type="EnsemblMetazoa" id="G12151.3">
    <property type="protein sequence ID" value="G12151.3:cds"/>
    <property type="gene ID" value="G12151"/>
</dbReference>
<dbReference type="Proteomes" id="UP000005408">
    <property type="component" value="Unassembled WGS sequence"/>
</dbReference>
<keyword evidence="4" id="KW-0812">Transmembrane</keyword>
<dbReference type="EnsemblMetazoa" id="G12151.1">
    <property type="protein sequence ID" value="G12151.1:cds"/>
    <property type="gene ID" value="G12151"/>
</dbReference>
<dbReference type="GO" id="GO:0005525">
    <property type="term" value="F:GTP binding"/>
    <property type="evidence" value="ECO:0007669"/>
    <property type="project" value="UniProtKB-KW"/>
</dbReference>
<accession>A0A8W8I326</accession>